<dbReference type="EMBL" id="CP115965">
    <property type="protein sequence ID" value="WZW98377.1"/>
    <property type="molecule type" value="Genomic_DNA"/>
</dbReference>
<evidence type="ECO:0000313" key="1">
    <source>
        <dbReference type="EMBL" id="WZW98377.1"/>
    </source>
</evidence>
<reference evidence="1 2" key="1">
    <citation type="journal article" date="2023" name="Environ Microbiome">
        <title>A coral-associated actinobacterium mitigates coral bleaching under heat stress.</title>
        <authorList>
            <person name="Li J."/>
            <person name="Zou Y."/>
            <person name="Li Q."/>
            <person name="Zhang J."/>
            <person name="Bourne D.G."/>
            <person name="Lyu Y."/>
            <person name="Liu C."/>
            <person name="Zhang S."/>
        </authorList>
    </citation>
    <scope>NUCLEOTIDE SEQUENCE [LARGE SCALE GENOMIC DNA]</scope>
    <source>
        <strain evidence="1 2">SCSIO 13291</strain>
    </source>
</reference>
<protein>
    <submittedName>
        <fullName evidence="1">HEAT repeat domain-containing protein</fullName>
    </submittedName>
</protein>
<dbReference type="InterPro" id="IPR011989">
    <property type="entry name" value="ARM-like"/>
</dbReference>
<dbReference type="SUPFAM" id="SSF48371">
    <property type="entry name" value="ARM repeat"/>
    <property type="match status" value="1"/>
</dbReference>
<dbReference type="InterPro" id="IPR016024">
    <property type="entry name" value="ARM-type_fold"/>
</dbReference>
<organism evidence="1 2">
    <name type="scientific">Propioniciclava soli</name>
    <dbReference type="NCBI Taxonomy" id="2775081"/>
    <lineage>
        <taxon>Bacteria</taxon>
        <taxon>Bacillati</taxon>
        <taxon>Actinomycetota</taxon>
        <taxon>Actinomycetes</taxon>
        <taxon>Propionibacteriales</taxon>
        <taxon>Propionibacteriaceae</taxon>
        <taxon>Propioniciclava</taxon>
    </lineage>
</organism>
<evidence type="ECO:0000313" key="2">
    <source>
        <dbReference type="Proteomes" id="UP001434337"/>
    </source>
</evidence>
<dbReference type="RefSeq" id="WP_342372429.1">
    <property type="nucleotide sequence ID" value="NZ_CP115965.1"/>
</dbReference>
<dbReference type="InterPro" id="IPR004155">
    <property type="entry name" value="PBS_lyase_HEAT"/>
</dbReference>
<keyword evidence="2" id="KW-1185">Reference proteome</keyword>
<accession>A0ABZ3C6I1</accession>
<dbReference type="Gene3D" id="1.25.10.10">
    <property type="entry name" value="Leucine-rich Repeat Variant"/>
    <property type="match status" value="2"/>
</dbReference>
<dbReference type="Proteomes" id="UP001434337">
    <property type="component" value="Chromosome"/>
</dbReference>
<dbReference type="SMART" id="SM00567">
    <property type="entry name" value="EZ_HEAT"/>
    <property type="match status" value="5"/>
</dbReference>
<gene>
    <name evidence="1" type="ORF">PCC79_16040</name>
</gene>
<proteinExistence type="predicted"/>
<dbReference type="Pfam" id="PF13646">
    <property type="entry name" value="HEAT_2"/>
    <property type="match status" value="1"/>
</dbReference>
<sequence length="258" mass="26133">MTNNPTYTTELLVTQLHSDDSATRFDAASLIGIDRVTDAADALAARLGAETDCQVRERVTWATVQVIDAALPAVLALLDSPDAEARMQAAHVLSKAARPEFAAHLAPLVADADAQVAIKAYRAAANTGDASVVPLLAARLGDGDAHQTDALTNAFVTLGGAGVPALVEALTSERVAVRRHAAETLGHLGPDADAAVDALTGATADADAEVRVMAATALGQLGPVADEALAALAAGDDSVLASVAGALAARRKRLAARA</sequence>
<name>A0ABZ3C6I1_9ACTN</name>